<evidence type="ECO:0000256" key="1">
    <source>
        <dbReference type="SAM" id="MobiDB-lite"/>
    </source>
</evidence>
<dbReference type="STRING" id="3750.A0A498J7H2"/>
<accession>A0A498J7H2</accession>
<reference evidence="3 4" key="1">
    <citation type="submission" date="2018-10" db="EMBL/GenBank/DDBJ databases">
        <title>A high-quality apple genome assembly.</title>
        <authorList>
            <person name="Hu J."/>
        </authorList>
    </citation>
    <scope>NUCLEOTIDE SEQUENCE [LARGE SCALE GENOMIC DNA]</scope>
    <source>
        <strain evidence="4">cv. HFTH1</strain>
        <tissue evidence="3">Young leaf</tissue>
    </source>
</reference>
<dbReference type="InterPro" id="IPR032675">
    <property type="entry name" value="LRR_dom_sf"/>
</dbReference>
<feature type="compositionally biased region" description="Basic and acidic residues" evidence="1">
    <location>
        <begin position="1"/>
        <end position="18"/>
    </location>
</feature>
<gene>
    <name evidence="3" type="ORF">DVH24_035509</name>
</gene>
<name>A0A498J7H2_MALDO</name>
<keyword evidence="4" id="KW-1185">Reference proteome</keyword>
<protein>
    <recommendedName>
        <fullName evidence="2">Transport inhibitor response 1 domain-containing protein</fullName>
    </recommendedName>
</protein>
<dbReference type="Proteomes" id="UP000290289">
    <property type="component" value="Chromosome 9"/>
</dbReference>
<evidence type="ECO:0000313" key="3">
    <source>
        <dbReference type="EMBL" id="RXH90745.1"/>
    </source>
</evidence>
<organism evidence="3 4">
    <name type="scientific">Malus domestica</name>
    <name type="common">Apple</name>
    <name type="synonym">Pyrus malus</name>
    <dbReference type="NCBI Taxonomy" id="3750"/>
    <lineage>
        <taxon>Eukaryota</taxon>
        <taxon>Viridiplantae</taxon>
        <taxon>Streptophyta</taxon>
        <taxon>Embryophyta</taxon>
        <taxon>Tracheophyta</taxon>
        <taxon>Spermatophyta</taxon>
        <taxon>Magnoliopsida</taxon>
        <taxon>eudicotyledons</taxon>
        <taxon>Gunneridae</taxon>
        <taxon>Pentapetalae</taxon>
        <taxon>rosids</taxon>
        <taxon>fabids</taxon>
        <taxon>Rosales</taxon>
        <taxon>Rosaceae</taxon>
        <taxon>Amygdaloideae</taxon>
        <taxon>Maleae</taxon>
        <taxon>Malus</taxon>
    </lineage>
</organism>
<feature type="compositionally biased region" description="Basic and acidic residues" evidence="1">
    <location>
        <begin position="25"/>
        <end position="35"/>
    </location>
</feature>
<dbReference type="InterPro" id="IPR041101">
    <property type="entry name" value="Transp_inhibit"/>
</dbReference>
<proteinExistence type="predicted"/>
<comment type="caution">
    <text evidence="3">The sequence shown here is derived from an EMBL/GenBank/DDBJ whole genome shotgun (WGS) entry which is preliminary data.</text>
</comment>
<dbReference type="Pfam" id="PF18791">
    <property type="entry name" value="Transp_inhibit"/>
    <property type="match status" value="1"/>
</dbReference>
<feature type="region of interest" description="Disordered" evidence="1">
    <location>
        <begin position="1"/>
        <end position="43"/>
    </location>
</feature>
<feature type="domain" description="Transport inhibitor response 1" evidence="2">
    <location>
        <begin position="196"/>
        <end position="227"/>
    </location>
</feature>
<dbReference type="EMBL" id="RDQH01000335">
    <property type="protein sequence ID" value="RXH90745.1"/>
    <property type="molecule type" value="Genomic_DNA"/>
</dbReference>
<evidence type="ECO:0000313" key="4">
    <source>
        <dbReference type="Proteomes" id="UP000290289"/>
    </source>
</evidence>
<sequence length="232" mass="27054">MEKEKKEENRRKRNRSGEYDDTDCEGSKTKRKESISESAAPPVSPPNHCFALFAVSFSALIASHLLSFFKPAKFPNFSFRLQIARVSIDFAAEGVFWFPDRPLPLFLPPARFSIFQIGQWQIAEKQRYENVLLNEKHKFERLEKLRAKKKLRLKLSPIKAEVVSKENPDEGRDVILELRTQNKELEHHISRLEKGDFNLVPSNWGGNVQPWLEVFVAEYPQLEKLRLKMMTL</sequence>
<evidence type="ECO:0000259" key="2">
    <source>
        <dbReference type="Pfam" id="PF18791"/>
    </source>
</evidence>
<dbReference type="Gene3D" id="3.80.10.10">
    <property type="entry name" value="Ribonuclease Inhibitor"/>
    <property type="match status" value="1"/>
</dbReference>
<dbReference type="AlphaFoldDB" id="A0A498J7H2"/>